<organism evidence="1 2">
    <name type="scientific">Pedobacter mendelii</name>
    <dbReference type="NCBI Taxonomy" id="1908240"/>
    <lineage>
        <taxon>Bacteria</taxon>
        <taxon>Pseudomonadati</taxon>
        <taxon>Bacteroidota</taxon>
        <taxon>Sphingobacteriia</taxon>
        <taxon>Sphingobacteriales</taxon>
        <taxon>Sphingobacteriaceae</taxon>
        <taxon>Pedobacter</taxon>
    </lineage>
</organism>
<protein>
    <submittedName>
        <fullName evidence="1">Uncharacterized protein</fullName>
    </submittedName>
</protein>
<name>A0ABQ2BNH2_9SPHI</name>
<sequence>MPDGELMNFDTQYQLLFLDSLNIVKEVVTRNTLQNKIQGRADLQGDTALKTDTLYKYFLFKRFKKSGILIDSLRTKTSQIFSVDSLIKLKGWDRAETYNVDNLKLNEVVKNNHLGWTVSEKYSNPSKNLKDENEPDSVYLFFDRTLNNVPFSFSHKIDKDKKAKLSKIILVFNPKKTEGFDRTIPRREFSFEIVKVQLKDRRQVIDLFEILRGSKLK</sequence>
<evidence type="ECO:0000313" key="1">
    <source>
        <dbReference type="EMBL" id="GGI28693.1"/>
    </source>
</evidence>
<evidence type="ECO:0000313" key="2">
    <source>
        <dbReference type="Proteomes" id="UP000645390"/>
    </source>
</evidence>
<keyword evidence="2" id="KW-1185">Reference proteome</keyword>
<dbReference type="Proteomes" id="UP000645390">
    <property type="component" value="Unassembled WGS sequence"/>
</dbReference>
<comment type="caution">
    <text evidence="1">The sequence shown here is derived from an EMBL/GenBank/DDBJ whole genome shotgun (WGS) entry which is preliminary data.</text>
</comment>
<proteinExistence type="predicted"/>
<reference evidence="2" key="1">
    <citation type="journal article" date="2019" name="Int. J. Syst. Evol. Microbiol.">
        <title>The Global Catalogue of Microorganisms (GCM) 10K type strain sequencing project: providing services to taxonomists for standard genome sequencing and annotation.</title>
        <authorList>
            <consortium name="The Broad Institute Genomics Platform"/>
            <consortium name="The Broad Institute Genome Sequencing Center for Infectious Disease"/>
            <person name="Wu L."/>
            <person name="Ma J."/>
        </authorList>
    </citation>
    <scope>NUCLEOTIDE SEQUENCE [LARGE SCALE GENOMIC DNA]</scope>
    <source>
        <strain evidence="2">CCM 8939</strain>
    </source>
</reference>
<accession>A0ABQ2BNH2</accession>
<gene>
    <name evidence="1" type="ORF">GCM10008119_33910</name>
</gene>
<dbReference type="EMBL" id="BMDJ01000012">
    <property type="protein sequence ID" value="GGI28693.1"/>
    <property type="molecule type" value="Genomic_DNA"/>
</dbReference>